<dbReference type="Pfam" id="PF00589">
    <property type="entry name" value="Phage_integrase"/>
    <property type="match status" value="1"/>
</dbReference>
<comment type="similarity">
    <text evidence="1">Belongs to the 'phage' integrase family.</text>
</comment>
<dbReference type="GO" id="GO:0003677">
    <property type="term" value="F:DNA binding"/>
    <property type="evidence" value="ECO:0007669"/>
    <property type="project" value="UniProtKB-UniRule"/>
</dbReference>
<keyword evidence="4" id="KW-0233">DNA recombination</keyword>
<dbReference type="EMBL" id="JACKVH010000020">
    <property type="protein sequence ID" value="MCV7381461.1"/>
    <property type="molecule type" value="Genomic_DNA"/>
</dbReference>
<dbReference type="PROSITE" id="PS51900">
    <property type="entry name" value="CB"/>
    <property type="match status" value="1"/>
</dbReference>
<dbReference type="PANTHER" id="PTHR30349">
    <property type="entry name" value="PHAGE INTEGRASE-RELATED"/>
    <property type="match status" value="1"/>
</dbReference>
<dbReference type="Proteomes" id="UP000192319">
    <property type="component" value="Unassembled WGS sequence"/>
</dbReference>
<gene>
    <name evidence="9" type="ORF">BST11_16970</name>
    <name evidence="8" type="ORF">H7K38_22795</name>
</gene>
<dbReference type="Pfam" id="PF26003">
    <property type="entry name" value="Integrase_N_phage"/>
    <property type="match status" value="1"/>
</dbReference>
<dbReference type="Gene3D" id="1.10.150.130">
    <property type="match status" value="1"/>
</dbReference>
<dbReference type="InterPro" id="IPR044068">
    <property type="entry name" value="CB"/>
</dbReference>
<evidence type="ECO:0000259" key="7">
    <source>
        <dbReference type="PROSITE" id="PS51900"/>
    </source>
</evidence>
<proteinExistence type="inferred from homology"/>
<evidence type="ECO:0000256" key="4">
    <source>
        <dbReference type="ARBA" id="ARBA00023172"/>
    </source>
</evidence>
<protein>
    <submittedName>
        <fullName evidence="8">Site-specific integrase</fullName>
    </submittedName>
</protein>
<keyword evidence="10" id="KW-1185">Reference proteome</keyword>
<reference evidence="8" key="2">
    <citation type="submission" date="2020-07" db="EMBL/GenBank/DDBJ databases">
        <authorList>
            <person name="Pettersson B.M.F."/>
            <person name="Behra P.R.K."/>
            <person name="Ramesh M."/>
            <person name="Das S."/>
            <person name="Dasgupta S."/>
            <person name="Kirsebom L.A."/>
        </authorList>
    </citation>
    <scope>NUCLEOTIDE SEQUENCE</scope>
    <source>
        <strain evidence="8">CCUG 55640</strain>
    </source>
</reference>
<dbReference type="PROSITE" id="PS51898">
    <property type="entry name" value="TYR_RECOMBINASE"/>
    <property type="match status" value="1"/>
</dbReference>
<evidence type="ECO:0000313" key="9">
    <source>
        <dbReference type="EMBL" id="OQZ89521.1"/>
    </source>
</evidence>
<evidence type="ECO:0000313" key="11">
    <source>
        <dbReference type="Proteomes" id="UP001141650"/>
    </source>
</evidence>
<dbReference type="EMBL" id="MVHD01000031">
    <property type="protein sequence ID" value="OQZ89521.1"/>
    <property type="molecule type" value="Genomic_DNA"/>
</dbReference>
<dbReference type="GO" id="GO:0006310">
    <property type="term" value="P:DNA recombination"/>
    <property type="evidence" value="ECO:0007669"/>
    <property type="project" value="UniProtKB-KW"/>
</dbReference>
<dbReference type="Gene3D" id="1.10.443.10">
    <property type="entry name" value="Intergrase catalytic core"/>
    <property type="match status" value="1"/>
</dbReference>
<dbReference type="InterPro" id="IPR011010">
    <property type="entry name" value="DNA_brk_join_enz"/>
</dbReference>
<evidence type="ECO:0000313" key="10">
    <source>
        <dbReference type="Proteomes" id="UP000192319"/>
    </source>
</evidence>
<evidence type="ECO:0000256" key="1">
    <source>
        <dbReference type="ARBA" id="ARBA00008857"/>
    </source>
</evidence>
<accession>A0AA42C0F1</accession>
<keyword evidence="3 5" id="KW-0238">DNA-binding</keyword>
<evidence type="ECO:0000256" key="2">
    <source>
        <dbReference type="ARBA" id="ARBA00022908"/>
    </source>
</evidence>
<dbReference type="InterPro" id="IPR013762">
    <property type="entry name" value="Integrase-like_cat_sf"/>
</dbReference>
<evidence type="ECO:0000256" key="3">
    <source>
        <dbReference type="ARBA" id="ARBA00023125"/>
    </source>
</evidence>
<keyword evidence="2" id="KW-0229">DNA integration</keyword>
<dbReference type="GO" id="GO:0015074">
    <property type="term" value="P:DNA integration"/>
    <property type="evidence" value="ECO:0007669"/>
    <property type="project" value="UniProtKB-KW"/>
</dbReference>
<dbReference type="InterPro" id="IPR010998">
    <property type="entry name" value="Integrase_recombinase_N"/>
</dbReference>
<evidence type="ECO:0000259" key="6">
    <source>
        <dbReference type="PROSITE" id="PS51898"/>
    </source>
</evidence>
<sequence>MTTAERKQRRSFGRLRQFRSGRWKASYTGPDGMLYEAPTTFALKQDGEAWLTDRRREIDRNLWSPSSGQDDRPNALFADYADEWLKRRTVKGRPLKDRTRAHYEALLDQHINPTFGHVTTRAINPDAVRKWYATCAIGAPVIRAHAYSLLSTILGTAASEGIADTNPCTISGAGNTERRLKIRPATLSELETIATEMPERLRLMVLLAAWAALRFGELAELRRKDIVGNVIQIRRGVVRVDGEMRITTPKSTAGSRDVTIPPHLMPFVEQHLERHTGAGRESLLFPAINGGHLQPSSLYRYFYPARDKAKRPDLRFHDLRHTGATLAAQTGATLAELMGRLGHSTVSAALKYQHIAADRDAQIADALSKIALGEKELD</sequence>
<dbReference type="InterPro" id="IPR058717">
    <property type="entry name" value="Phage_L5_Integrase_N"/>
</dbReference>
<reference evidence="8" key="3">
    <citation type="journal article" date="2022" name="BMC Genomics">
        <title>Comparative genome analysis of mycobacteria focusing on tRNA and non-coding RNA.</title>
        <authorList>
            <person name="Behra P.R.K."/>
            <person name="Pettersson B.M.F."/>
            <person name="Ramesh M."/>
            <person name="Das S."/>
            <person name="Dasgupta S."/>
            <person name="Kirsebom L.A."/>
        </authorList>
    </citation>
    <scope>NUCLEOTIDE SEQUENCE</scope>
    <source>
        <strain evidence="8">CCUG 55640</strain>
    </source>
</reference>
<dbReference type="SUPFAM" id="SSF56349">
    <property type="entry name" value="DNA breaking-rejoining enzymes"/>
    <property type="match status" value="1"/>
</dbReference>
<dbReference type="InterPro" id="IPR002104">
    <property type="entry name" value="Integrase_catalytic"/>
</dbReference>
<organism evidence="8 11">
    <name type="scientific">Mycobacterium alsense</name>
    <dbReference type="NCBI Taxonomy" id="324058"/>
    <lineage>
        <taxon>Bacteria</taxon>
        <taxon>Bacillati</taxon>
        <taxon>Actinomycetota</taxon>
        <taxon>Actinomycetes</taxon>
        <taxon>Mycobacteriales</taxon>
        <taxon>Mycobacteriaceae</taxon>
        <taxon>Mycobacterium</taxon>
    </lineage>
</organism>
<dbReference type="PANTHER" id="PTHR30349:SF64">
    <property type="entry name" value="PROPHAGE INTEGRASE INTD-RELATED"/>
    <property type="match status" value="1"/>
</dbReference>
<feature type="domain" description="Core-binding (CB)" evidence="7">
    <location>
        <begin position="75"/>
        <end position="158"/>
    </location>
</feature>
<dbReference type="Pfam" id="PF14659">
    <property type="entry name" value="Phage_int_SAM_3"/>
    <property type="match status" value="1"/>
</dbReference>
<feature type="domain" description="Tyr recombinase" evidence="6">
    <location>
        <begin position="180"/>
        <end position="365"/>
    </location>
</feature>
<dbReference type="InterPro" id="IPR004107">
    <property type="entry name" value="Integrase_SAM-like_N"/>
</dbReference>
<evidence type="ECO:0000256" key="5">
    <source>
        <dbReference type="PROSITE-ProRule" id="PRU01248"/>
    </source>
</evidence>
<reference evidence="9 10" key="1">
    <citation type="submission" date="2017-02" db="EMBL/GenBank/DDBJ databases">
        <title>The new phylogeny of genus Mycobacterium.</title>
        <authorList>
            <person name="Tortoli E."/>
            <person name="Trovato A."/>
            <person name="Cirillo D.M."/>
        </authorList>
    </citation>
    <scope>NUCLEOTIDE SEQUENCE [LARGE SCALE GENOMIC DNA]</scope>
    <source>
        <strain evidence="9 10">DSM 45230</strain>
    </source>
</reference>
<dbReference type="RefSeq" id="WP_083139088.1">
    <property type="nucleotide sequence ID" value="NZ_JACKVH010000020.1"/>
</dbReference>
<dbReference type="Proteomes" id="UP001141650">
    <property type="component" value="Unassembled WGS sequence"/>
</dbReference>
<evidence type="ECO:0000313" key="8">
    <source>
        <dbReference type="EMBL" id="MCV7381461.1"/>
    </source>
</evidence>
<dbReference type="AlphaFoldDB" id="A0AA42C0F1"/>
<dbReference type="CDD" id="cd01189">
    <property type="entry name" value="INT_ICEBs1_C_like"/>
    <property type="match status" value="1"/>
</dbReference>
<dbReference type="InterPro" id="IPR050090">
    <property type="entry name" value="Tyrosine_recombinase_XerCD"/>
</dbReference>
<comment type="caution">
    <text evidence="8">The sequence shown here is derived from an EMBL/GenBank/DDBJ whole genome shotgun (WGS) entry which is preliminary data.</text>
</comment>
<name>A0AA42C0F1_9MYCO</name>